<dbReference type="AlphaFoldDB" id="Q7UVH9"/>
<proteinExistence type="predicted"/>
<dbReference type="EnsemblBacteria" id="CAD72745">
    <property type="protein sequence ID" value="CAD72745"/>
    <property type="gene ID" value="RB2626"/>
</dbReference>
<accession>Q7UVH9</accession>
<organism evidence="3 4">
    <name type="scientific">Rhodopirellula baltica (strain DSM 10527 / NCIMB 13988 / SH1)</name>
    <dbReference type="NCBI Taxonomy" id="243090"/>
    <lineage>
        <taxon>Bacteria</taxon>
        <taxon>Pseudomonadati</taxon>
        <taxon>Planctomycetota</taxon>
        <taxon>Planctomycetia</taxon>
        <taxon>Pirellulales</taxon>
        <taxon>Pirellulaceae</taxon>
        <taxon>Rhodopirellula</taxon>
    </lineage>
</organism>
<keyword evidence="4" id="KW-1185">Reference proteome</keyword>
<dbReference type="PATRIC" id="fig|243090.15.peg.1203"/>
<evidence type="ECO:0000259" key="2">
    <source>
        <dbReference type="Pfam" id="PF13649"/>
    </source>
</evidence>
<reference evidence="3 4" key="1">
    <citation type="journal article" date="2003" name="Proc. Natl. Acad. Sci. U.S.A.">
        <title>Complete genome sequence of the marine planctomycete Pirellula sp. strain 1.</title>
        <authorList>
            <person name="Gloeckner F.O."/>
            <person name="Kube M."/>
            <person name="Bauer M."/>
            <person name="Teeling H."/>
            <person name="Lombardot T."/>
            <person name="Ludwig W."/>
            <person name="Gade D."/>
            <person name="Beck A."/>
            <person name="Borzym K."/>
            <person name="Heitmann K."/>
            <person name="Rabus R."/>
            <person name="Schlesner H."/>
            <person name="Amann R."/>
            <person name="Reinhardt R."/>
        </authorList>
    </citation>
    <scope>NUCLEOTIDE SEQUENCE [LARGE SCALE GENOMIC DNA]</scope>
    <source>
        <strain evidence="4">DSM 10527 / NCIMB 13988 / SH1</strain>
    </source>
</reference>
<dbReference type="InterPro" id="IPR041698">
    <property type="entry name" value="Methyltransf_25"/>
</dbReference>
<feature type="region of interest" description="Disordered" evidence="1">
    <location>
        <begin position="1"/>
        <end position="50"/>
    </location>
</feature>
<dbReference type="PANTHER" id="PTHR42912">
    <property type="entry name" value="METHYLTRANSFERASE"/>
    <property type="match status" value="1"/>
</dbReference>
<dbReference type="STRING" id="243090.RB2626"/>
<dbReference type="Proteomes" id="UP000001025">
    <property type="component" value="Chromosome"/>
</dbReference>
<sequence length="335" mass="36961">MKQPPNHSTDIEPATMTDPRPEKIASPAESSHPDRRESSTRIEQSQWRRPAGVAPGTWRYVQQGSIANHYDAFVAETPLCALDQTFLRQVFESIDSGRQTAESTEGEVGRADQKVFSDRDNWVLDLGCGTGRAATELSRLGRVVLAIDLSQSMLNHVVERARSASAESQGNQTGSIVPLRANLVQLDCLADNSAAGAVCLFSTLGMIQGRENRRKVLRHASRIVRPGGKLLLHVHNRYASLAQSGGKRLLAKSLLKSIISRDHEFGDATYAYRGLPDMFLHRYSRRELIADLKSSGWQINHIHRLSLDGSKTIKESAANKLRIEGGYLVEANNGN</sequence>
<evidence type="ECO:0000313" key="4">
    <source>
        <dbReference type="Proteomes" id="UP000001025"/>
    </source>
</evidence>
<feature type="domain" description="Methyltransferase" evidence="2">
    <location>
        <begin position="123"/>
        <end position="228"/>
    </location>
</feature>
<dbReference type="EMBL" id="BX294137">
    <property type="protein sequence ID" value="CAD72745.1"/>
    <property type="molecule type" value="Genomic_DNA"/>
</dbReference>
<dbReference type="OrthoDB" id="9804312at2"/>
<gene>
    <name evidence="3" type="ordered locus">RB2626</name>
</gene>
<dbReference type="InParanoid" id="Q7UVH9"/>
<feature type="compositionally biased region" description="Basic and acidic residues" evidence="1">
    <location>
        <begin position="31"/>
        <end position="40"/>
    </location>
</feature>
<dbReference type="KEGG" id="rba:RB2626"/>
<dbReference type="SUPFAM" id="SSF53335">
    <property type="entry name" value="S-adenosyl-L-methionine-dependent methyltransferases"/>
    <property type="match status" value="1"/>
</dbReference>
<dbReference type="Gene3D" id="3.40.50.150">
    <property type="entry name" value="Vaccinia Virus protein VP39"/>
    <property type="match status" value="1"/>
</dbReference>
<dbReference type="HOGENOM" id="CLU_979260_0_0_0"/>
<evidence type="ECO:0000313" key="3">
    <source>
        <dbReference type="EMBL" id="CAD72745.1"/>
    </source>
</evidence>
<dbReference type="CDD" id="cd02440">
    <property type="entry name" value="AdoMet_MTases"/>
    <property type="match status" value="1"/>
</dbReference>
<evidence type="ECO:0000256" key="1">
    <source>
        <dbReference type="SAM" id="MobiDB-lite"/>
    </source>
</evidence>
<dbReference type="Pfam" id="PF13649">
    <property type="entry name" value="Methyltransf_25"/>
    <property type="match status" value="1"/>
</dbReference>
<dbReference type="InterPro" id="IPR050508">
    <property type="entry name" value="Methyltransf_Superfamily"/>
</dbReference>
<dbReference type="InterPro" id="IPR029063">
    <property type="entry name" value="SAM-dependent_MTases_sf"/>
</dbReference>
<dbReference type="PANTHER" id="PTHR42912:SF80">
    <property type="entry name" value="METHYLTRANSFERASE DOMAIN-CONTAINING PROTEIN"/>
    <property type="match status" value="1"/>
</dbReference>
<dbReference type="eggNOG" id="COG2226">
    <property type="taxonomic scope" value="Bacteria"/>
</dbReference>
<protein>
    <recommendedName>
        <fullName evidence="2">Methyltransferase domain-containing protein</fullName>
    </recommendedName>
</protein>
<dbReference type="GO" id="GO:0008168">
    <property type="term" value="F:methyltransferase activity"/>
    <property type="evidence" value="ECO:0000318"/>
    <property type="project" value="GO_Central"/>
</dbReference>
<name>Q7UVH9_RHOBA</name>